<name>A0A8X6HDZ8_TRICU</name>
<dbReference type="InterPro" id="IPR025476">
    <property type="entry name" value="Helitron_helicase-like"/>
</dbReference>
<organism evidence="2 3">
    <name type="scientific">Trichonephila clavata</name>
    <name type="common">Joro spider</name>
    <name type="synonym">Nephila clavata</name>
    <dbReference type="NCBI Taxonomy" id="2740835"/>
    <lineage>
        <taxon>Eukaryota</taxon>
        <taxon>Metazoa</taxon>
        <taxon>Ecdysozoa</taxon>
        <taxon>Arthropoda</taxon>
        <taxon>Chelicerata</taxon>
        <taxon>Arachnida</taxon>
        <taxon>Araneae</taxon>
        <taxon>Araneomorphae</taxon>
        <taxon>Entelegynae</taxon>
        <taxon>Araneoidea</taxon>
        <taxon>Nephilidae</taxon>
        <taxon>Trichonephila</taxon>
    </lineage>
</organism>
<reference evidence="2" key="1">
    <citation type="submission" date="2020-07" db="EMBL/GenBank/DDBJ databases">
        <title>Multicomponent nature underlies the extraordinary mechanical properties of spider dragline silk.</title>
        <authorList>
            <person name="Kono N."/>
            <person name="Nakamura H."/>
            <person name="Mori M."/>
            <person name="Yoshida Y."/>
            <person name="Ohtoshi R."/>
            <person name="Malay A.D."/>
            <person name="Moran D.A.P."/>
            <person name="Tomita M."/>
            <person name="Numata K."/>
            <person name="Arakawa K."/>
        </authorList>
    </citation>
    <scope>NUCLEOTIDE SEQUENCE</scope>
</reference>
<dbReference type="OrthoDB" id="1728974at2759"/>
<comment type="caution">
    <text evidence="2">The sequence shown here is derived from an EMBL/GenBank/DDBJ whole genome shotgun (WGS) entry which is preliminary data.</text>
</comment>
<accession>A0A8X6HDZ8</accession>
<sequence>MTYVRHRGTPDLFITFTCNPSWPEITVELLPGHEAVDRVDLVARVFQQKVQKMMHVMMDVQVYGKVACFMYSIEWQKRGLPHMHLLVWLQTKIRPDQVDCIISAEIPDEEEDPILYEVVTKKHDSWPFLQ</sequence>
<dbReference type="Pfam" id="PF14214">
    <property type="entry name" value="Helitron_like_N"/>
    <property type="match status" value="1"/>
</dbReference>
<protein>
    <submittedName>
        <fullName evidence="2">Helitron_like_N domain-containing protein</fullName>
    </submittedName>
</protein>
<dbReference type="Proteomes" id="UP000887116">
    <property type="component" value="Unassembled WGS sequence"/>
</dbReference>
<evidence type="ECO:0000313" key="2">
    <source>
        <dbReference type="EMBL" id="GFR22141.1"/>
    </source>
</evidence>
<dbReference type="AlphaFoldDB" id="A0A8X6HDZ8"/>
<evidence type="ECO:0000259" key="1">
    <source>
        <dbReference type="Pfam" id="PF14214"/>
    </source>
</evidence>
<proteinExistence type="predicted"/>
<dbReference type="EMBL" id="BMAO01028116">
    <property type="protein sequence ID" value="GFR22141.1"/>
    <property type="molecule type" value="Genomic_DNA"/>
</dbReference>
<feature type="domain" description="Helitron helicase-like" evidence="1">
    <location>
        <begin position="1"/>
        <end position="87"/>
    </location>
</feature>
<evidence type="ECO:0000313" key="3">
    <source>
        <dbReference type="Proteomes" id="UP000887116"/>
    </source>
</evidence>
<keyword evidence="3" id="KW-1185">Reference proteome</keyword>
<gene>
    <name evidence="2" type="primary">EVAR_6467_1</name>
    <name evidence="2" type="ORF">TNCT_199021</name>
</gene>